<comment type="subunit">
    <text evidence="2">Homodimer.</text>
</comment>
<evidence type="ECO:0000259" key="13">
    <source>
        <dbReference type="SMART" id="SM00460"/>
    </source>
</evidence>
<reference evidence="14" key="2">
    <citation type="submission" date="2025-08" db="UniProtKB">
        <authorList>
            <consortium name="Ensembl"/>
        </authorList>
    </citation>
    <scope>IDENTIFICATION</scope>
</reference>
<evidence type="ECO:0000256" key="11">
    <source>
        <dbReference type="PIRSR" id="PIRSR000459-1"/>
    </source>
</evidence>
<dbReference type="InterPro" id="IPR050779">
    <property type="entry name" value="Transglutaminase"/>
</dbReference>
<keyword evidence="3" id="KW-0808">Transferase</keyword>
<gene>
    <name evidence="14" type="primary">TGM4</name>
</gene>
<evidence type="ECO:0000256" key="12">
    <source>
        <dbReference type="PIRSR" id="PIRSR000459-2"/>
    </source>
</evidence>
<dbReference type="InterPro" id="IPR013808">
    <property type="entry name" value="Transglutaminase_AS"/>
</dbReference>
<dbReference type="SUPFAM" id="SSF81296">
    <property type="entry name" value="E set domains"/>
    <property type="match status" value="1"/>
</dbReference>
<evidence type="ECO:0000256" key="8">
    <source>
        <dbReference type="ARBA" id="ARBA00051843"/>
    </source>
</evidence>
<dbReference type="GO" id="GO:0003810">
    <property type="term" value="F:protein-glutamine gamma-glutamyltransferase activity"/>
    <property type="evidence" value="ECO:0007669"/>
    <property type="project" value="UniProtKB-EC"/>
</dbReference>
<dbReference type="RefSeq" id="XP_015709680.1">
    <property type="nucleotide sequence ID" value="XM_015854194.2"/>
</dbReference>
<dbReference type="FunFam" id="3.90.260.10:FF:000001">
    <property type="entry name" value="Protein-glutamine gamma-glutamyltransferase 2"/>
    <property type="match status" value="1"/>
</dbReference>
<dbReference type="InterPro" id="IPR014756">
    <property type="entry name" value="Ig_E-set"/>
</dbReference>
<evidence type="ECO:0000256" key="10">
    <source>
        <dbReference type="ARBA" id="ARBA00080452"/>
    </source>
</evidence>
<evidence type="ECO:0000256" key="1">
    <source>
        <dbReference type="ARBA" id="ARBA00005968"/>
    </source>
</evidence>
<dbReference type="PROSITE" id="PS00547">
    <property type="entry name" value="TRANSGLUTAMINASES"/>
    <property type="match status" value="1"/>
</dbReference>
<dbReference type="AlphaFoldDB" id="A0A8C2SXB3"/>
<keyword evidence="6" id="KW-0012">Acyltransferase</keyword>
<evidence type="ECO:0000313" key="15">
    <source>
        <dbReference type="Proteomes" id="UP000694412"/>
    </source>
</evidence>
<dbReference type="EC" id="2.3.2.13" evidence="7"/>
<dbReference type="Pfam" id="PF00927">
    <property type="entry name" value="Transglut_C"/>
    <property type="match status" value="1"/>
</dbReference>
<evidence type="ECO:0000256" key="7">
    <source>
        <dbReference type="ARBA" id="ARBA00024222"/>
    </source>
</evidence>
<evidence type="ECO:0000256" key="6">
    <source>
        <dbReference type="ARBA" id="ARBA00023315"/>
    </source>
</evidence>
<feature type="binding site" evidence="12">
    <location>
        <position position="446"/>
    </location>
    <ligand>
        <name>Ca(2+)</name>
        <dbReference type="ChEBI" id="CHEBI:29108"/>
    </ligand>
</feature>
<dbReference type="FunFam" id="2.60.40.10:FF:001640">
    <property type="entry name" value="Prostate-specific transglutaminase 4"/>
    <property type="match status" value="1"/>
</dbReference>
<dbReference type="PANTHER" id="PTHR11590:SF70">
    <property type="entry name" value="PROTEIN-GLUTAMINE GAMMA-GLUTAMYLTRANSFERASE 4"/>
    <property type="match status" value="1"/>
</dbReference>
<evidence type="ECO:0000256" key="2">
    <source>
        <dbReference type="ARBA" id="ARBA00011738"/>
    </source>
</evidence>
<dbReference type="OrthoDB" id="437511at2759"/>
<dbReference type="GO" id="GO:0031012">
    <property type="term" value="C:extracellular matrix"/>
    <property type="evidence" value="ECO:0007669"/>
    <property type="project" value="Ensembl"/>
</dbReference>
<evidence type="ECO:0000256" key="4">
    <source>
        <dbReference type="ARBA" id="ARBA00022723"/>
    </source>
</evidence>
<feature type="active site" evidence="11">
    <location>
        <position position="267"/>
    </location>
</feature>
<protein>
    <recommendedName>
        <fullName evidence="9">Protein-glutamine gamma-glutamyltransferase 4</fullName>
        <ecNumber evidence="7">2.3.2.13</ecNumber>
    </recommendedName>
    <alternativeName>
        <fullName evidence="10">Transglutaminase-4</fullName>
    </alternativeName>
</protein>
<dbReference type="KEGG" id="cjo:107309408"/>
<evidence type="ECO:0000256" key="5">
    <source>
        <dbReference type="ARBA" id="ARBA00022837"/>
    </source>
</evidence>
<keyword evidence="15" id="KW-1185">Reference proteome</keyword>
<keyword evidence="4 12" id="KW-0479">Metal-binding</keyword>
<accession>A0A8C2SXB3</accession>
<dbReference type="InterPro" id="IPR036985">
    <property type="entry name" value="Transglutaminase-like_sf"/>
</dbReference>
<organism evidence="14 15">
    <name type="scientific">Coturnix japonica</name>
    <name type="common">Japanese quail</name>
    <name type="synonym">Coturnix coturnix japonica</name>
    <dbReference type="NCBI Taxonomy" id="93934"/>
    <lineage>
        <taxon>Eukaryota</taxon>
        <taxon>Metazoa</taxon>
        <taxon>Chordata</taxon>
        <taxon>Craniata</taxon>
        <taxon>Vertebrata</taxon>
        <taxon>Euteleostomi</taxon>
        <taxon>Archelosauria</taxon>
        <taxon>Archosauria</taxon>
        <taxon>Dinosauria</taxon>
        <taxon>Saurischia</taxon>
        <taxon>Theropoda</taxon>
        <taxon>Coelurosauria</taxon>
        <taxon>Aves</taxon>
        <taxon>Neognathae</taxon>
        <taxon>Galloanserae</taxon>
        <taxon>Galliformes</taxon>
        <taxon>Phasianidae</taxon>
        <taxon>Perdicinae</taxon>
        <taxon>Coturnix</taxon>
    </lineage>
</organism>
<dbReference type="GO" id="GO:0005794">
    <property type="term" value="C:Golgi apparatus"/>
    <property type="evidence" value="ECO:0007669"/>
    <property type="project" value="Ensembl"/>
</dbReference>
<dbReference type="Pfam" id="PF01841">
    <property type="entry name" value="Transglut_core"/>
    <property type="match status" value="1"/>
</dbReference>
<dbReference type="Proteomes" id="UP000694412">
    <property type="component" value="Chromosome 2"/>
</dbReference>
<feature type="binding site" evidence="12">
    <location>
        <position position="441"/>
    </location>
    <ligand>
        <name>Ca(2+)</name>
        <dbReference type="ChEBI" id="CHEBI:29108"/>
    </ligand>
</feature>
<dbReference type="Gene3D" id="3.90.260.10">
    <property type="entry name" value="Transglutaminase-like"/>
    <property type="match status" value="1"/>
</dbReference>
<dbReference type="Pfam" id="PF00868">
    <property type="entry name" value="Transglut_N"/>
    <property type="match status" value="1"/>
</dbReference>
<sequence length="707" mass="79009">MSQDSDLKVTKVDFLKSQNSVQHHTDAYNTPNLVVRRGQPFLLQLTLSRELRAADKLSLHFSIGERPMEPTGTLMSLNPRSSRNVSGWQIAIVKSNGTECTLSVTSAPNAAVGIYGLMVKTGPNVYKPEKNAVYLLFNPWCEGDIVFLSNEAERKEYVLNDTGYIYVGSSFDIHGKPWNFGQFEESILDACMYLLDKSKLKMSSRRDPVVVSRAMSALVNANDDNGVVLGNWSGKYENGTSPMAWIGSVAILQQYYKTKKPVSFGQCWVFSGVLTTVMRCLGIPARSVSNFNSAHDTDENLRVDVYLNEKGEKLKWMSSDSVWNFHVWNDVWMKRRDLPSGFDGWQAIDATPQEQSQGIFQCGPCPLKAVKDGDVYLPYDSKFVYAEVNADRVYWRVTDENGRKKYTKLGVESQSIGAKISTKAVGQNRREDITWQYKFPEGSSEERASMRRAVSYLQPSEMTPRARFAAVPMANQSDDGKDTTQNEVVPKSGVQVEITNEKPLCPGNPIEVAIIVKSTMAGSWTVDITSSCQLQSYTGKVHANLGYIKQTVKVEGQSEVRVPLKIMPEAYMKELATVDDEEHVHVTAIAEIQGTDEKLTKEVSLSFEYPPIQVQMPETAKVNKDFTCAFIFKNKLNVPLDNCKLMVEGLGIFKMATFDEGDIQPGRIIKSEVICTPTRVGEKKIVARLTSNQVKDISVEKAIMVTH</sequence>
<proteinExistence type="inferred from homology"/>
<dbReference type="GeneTree" id="ENSGT01050000244939"/>
<comment type="catalytic activity">
    <reaction evidence="8">
        <text>L-glutaminyl-[protein] + L-lysyl-[protein] = [protein]-L-lysyl-N(6)-5-L-glutamyl-[protein] + NH4(+)</text>
        <dbReference type="Rhea" id="RHEA:54816"/>
        <dbReference type="Rhea" id="RHEA-COMP:9752"/>
        <dbReference type="Rhea" id="RHEA-COMP:10207"/>
        <dbReference type="Rhea" id="RHEA-COMP:14005"/>
        <dbReference type="ChEBI" id="CHEBI:28938"/>
        <dbReference type="ChEBI" id="CHEBI:29969"/>
        <dbReference type="ChEBI" id="CHEBI:30011"/>
        <dbReference type="ChEBI" id="CHEBI:138370"/>
        <dbReference type="EC" id="2.3.2.13"/>
    </reaction>
</comment>
<comment type="similarity">
    <text evidence="1">Belongs to the transglutaminase superfamily. Transglutaminase family.</text>
</comment>
<feature type="active site" evidence="11">
    <location>
        <position position="326"/>
    </location>
</feature>
<name>A0A8C2SXB3_COTJA</name>
<dbReference type="InterPro" id="IPR013783">
    <property type="entry name" value="Ig-like_fold"/>
</dbReference>
<dbReference type="CTD" id="7047"/>
<dbReference type="SUPFAM" id="SSF49309">
    <property type="entry name" value="Transglutaminase, two C-terminal domains"/>
    <property type="match status" value="2"/>
</dbReference>
<dbReference type="PIRSF" id="PIRSF000459">
    <property type="entry name" value="TGM_EBP42"/>
    <property type="match status" value="1"/>
</dbReference>
<evidence type="ECO:0000256" key="3">
    <source>
        <dbReference type="ARBA" id="ARBA00022679"/>
    </source>
</evidence>
<keyword evidence="5 12" id="KW-0106">Calcium</keyword>
<reference evidence="14" key="1">
    <citation type="submission" date="2015-11" db="EMBL/GenBank/DDBJ databases">
        <authorList>
            <consortium name="International Coturnix japonica Genome Analysis Consortium"/>
            <person name="Warren W."/>
            <person name="Burt D.W."/>
            <person name="Antin P.B."/>
            <person name="Lanford R."/>
            <person name="Gros J."/>
            <person name="Wilson R.K."/>
        </authorList>
    </citation>
    <scope>NUCLEOTIDE SEQUENCE [LARGE SCALE GENOMIC DNA]</scope>
</reference>
<dbReference type="InterPro" id="IPR002931">
    <property type="entry name" value="Transglutaminase-like"/>
</dbReference>
<dbReference type="InterPro" id="IPR001102">
    <property type="entry name" value="Transglutaminase_N"/>
</dbReference>
<dbReference type="PANTHER" id="PTHR11590">
    <property type="entry name" value="PROTEIN-GLUTAMINE GAMMA-GLUTAMYLTRANSFERASE"/>
    <property type="match status" value="1"/>
</dbReference>
<feature type="active site" evidence="11">
    <location>
        <position position="349"/>
    </location>
</feature>
<feature type="binding site" evidence="12">
    <location>
        <position position="391"/>
    </location>
    <ligand>
        <name>Ca(2+)</name>
        <dbReference type="ChEBI" id="CHEBI:29108"/>
    </ligand>
</feature>
<dbReference type="Ensembl" id="ENSCJPT00005007386.1">
    <property type="protein sequence ID" value="ENSCJPP00005004413.1"/>
    <property type="gene ID" value="ENSCJPG00005004373.1"/>
</dbReference>
<dbReference type="GO" id="GO:0046872">
    <property type="term" value="F:metal ion binding"/>
    <property type="evidence" value="ECO:0007669"/>
    <property type="project" value="UniProtKB-KW"/>
</dbReference>
<reference evidence="14" key="3">
    <citation type="submission" date="2025-09" db="UniProtKB">
        <authorList>
            <consortium name="Ensembl"/>
        </authorList>
    </citation>
    <scope>IDENTIFICATION</scope>
</reference>
<feature type="binding site" evidence="12">
    <location>
        <position position="389"/>
    </location>
    <ligand>
        <name>Ca(2+)</name>
        <dbReference type="ChEBI" id="CHEBI:29108"/>
    </ligand>
</feature>
<dbReference type="GeneID" id="107309408"/>
<evidence type="ECO:0000313" key="14">
    <source>
        <dbReference type="Ensembl" id="ENSCJPP00005004413.1"/>
    </source>
</evidence>
<dbReference type="SMART" id="SM00460">
    <property type="entry name" value="TGc"/>
    <property type="match status" value="1"/>
</dbReference>
<evidence type="ECO:0000256" key="9">
    <source>
        <dbReference type="ARBA" id="ARBA00069852"/>
    </source>
</evidence>
<comment type="cofactor">
    <cofactor evidence="12">
        <name>Ca(2+)</name>
        <dbReference type="ChEBI" id="CHEBI:29108"/>
    </cofactor>
    <text evidence="12">Binds 1 Ca(2+) ion per subunit.</text>
</comment>
<dbReference type="InterPro" id="IPR036238">
    <property type="entry name" value="Transglutaminase_C_sf"/>
</dbReference>
<dbReference type="Gene3D" id="2.60.40.10">
    <property type="entry name" value="Immunoglobulins"/>
    <property type="match status" value="3"/>
</dbReference>
<dbReference type="InterPro" id="IPR008958">
    <property type="entry name" value="Transglutaminase_C"/>
</dbReference>
<feature type="domain" description="Transglutaminase-like" evidence="13">
    <location>
        <begin position="259"/>
        <end position="352"/>
    </location>
</feature>
<dbReference type="FunFam" id="2.60.40.10:FF:001482">
    <property type="entry name" value="Protein-glutamine gamma-glutamyltransferase 4"/>
    <property type="match status" value="1"/>
</dbReference>
<dbReference type="SUPFAM" id="SSF54001">
    <property type="entry name" value="Cysteine proteinases"/>
    <property type="match status" value="1"/>
</dbReference>
<dbReference type="FunFam" id="2.60.40.10:FF:001406">
    <property type="entry name" value="Protein-glutamine gamma-glutamyltransferase 4"/>
    <property type="match status" value="1"/>
</dbReference>
<dbReference type="InterPro" id="IPR038765">
    <property type="entry name" value="Papain-like_cys_pep_sf"/>
</dbReference>
<dbReference type="InterPro" id="IPR023608">
    <property type="entry name" value="Transglutaminase_animal"/>
</dbReference>